<evidence type="ECO:0000256" key="2">
    <source>
        <dbReference type="ARBA" id="ARBA00022448"/>
    </source>
</evidence>
<evidence type="ECO:0000256" key="4">
    <source>
        <dbReference type="ARBA" id="ARBA00022692"/>
    </source>
</evidence>
<dbReference type="EMBL" id="OFSM01000001">
    <property type="protein sequence ID" value="SOY27566.1"/>
    <property type="molecule type" value="Genomic_DNA"/>
</dbReference>
<feature type="domain" description="ABC transmembrane type-1" evidence="8">
    <location>
        <begin position="88"/>
        <end position="282"/>
    </location>
</feature>
<keyword evidence="6 7" id="KW-0472">Membrane</keyword>
<evidence type="ECO:0000256" key="3">
    <source>
        <dbReference type="ARBA" id="ARBA00022475"/>
    </source>
</evidence>
<evidence type="ECO:0000313" key="9">
    <source>
        <dbReference type="EMBL" id="SOY27566.1"/>
    </source>
</evidence>
<feature type="transmembrane region" description="Helical" evidence="7">
    <location>
        <begin position="125"/>
        <end position="145"/>
    </location>
</feature>
<dbReference type="GO" id="GO:0055085">
    <property type="term" value="P:transmembrane transport"/>
    <property type="evidence" value="ECO:0007669"/>
    <property type="project" value="InterPro"/>
</dbReference>
<organism evidence="9 10">
    <name type="scientific">Acetatifactor muris</name>
    <dbReference type="NCBI Taxonomy" id="879566"/>
    <lineage>
        <taxon>Bacteria</taxon>
        <taxon>Bacillati</taxon>
        <taxon>Bacillota</taxon>
        <taxon>Clostridia</taxon>
        <taxon>Lachnospirales</taxon>
        <taxon>Lachnospiraceae</taxon>
        <taxon>Acetatifactor</taxon>
    </lineage>
</organism>
<dbReference type="Gene3D" id="1.10.3720.10">
    <property type="entry name" value="MetI-like"/>
    <property type="match status" value="1"/>
</dbReference>
<keyword evidence="3" id="KW-1003">Cell membrane</keyword>
<evidence type="ECO:0000259" key="8">
    <source>
        <dbReference type="PROSITE" id="PS50928"/>
    </source>
</evidence>
<evidence type="ECO:0000256" key="6">
    <source>
        <dbReference type="ARBA" id="ARBA00023136"/>
    </source>
</evidence>
<evidence type="ECO:0000256" key="7">
    <source>
        <dbReference type="RuleBase" id="RU363032"/>
    </source>
</evidence>
<dbReference type="RefSeq" id="WP_207656123.1">
    <property type="nucleotide sequence ID" value="NZ_CANRXC010000007.1"/>
</dbReference>
<dbReference type="InterPro" id="IPR035906">
    <property type="entry name" value="MetI-like_sf"/>
</dbReference>
<keyword evidence="4 7" id="KW-0812">Transmembrane</keyword>
<dbReference type="CDD" id="cd06261">
    <property type="entry name" value="TM_PBP2"/>
    <property type="match status" value="1"/>
</dbReference>
<feature type="transmembrane region" description="Helical" evidence="7">
    <location>
        <begin position="21"/>
        <end position="45"/>
    </location>
</feature>
<reference evidence="9 10" key="1">
    <citation type="submission" date="2018-01" db="EMBL/GenBank/DDBJ databases">
        <authorList>
            <person name="Gaut B.S."/>
            <person name="Morton B.R."/>
            <person name="Clegg M.T."/>
            <person name="Duvall M.R."/>
        </authorList>
    </citation>
    <scope>NUCLEOTIDE SEQUENCE [LARGE SCALE GENOMIC DNA]</scope>
    <source>
        <strain evidence="9">GP69</strain>
    </source>
</reference>
<dbReference type="Proteomes" id="UP000236311">
    <property type="component" value="Unassembled WGS sequence"/>
</dbReference>
<name>A0A2K4ZAS2_9FIRM</name>
<feature type="transmembrane region" description="Helical" evidence="7">
    <location>
        <begin position="157"/>
        <end position="175"/>
    </location>
</feature>
<dbReference type="SUPFAM" id="SSF161098">
    <property type="entry name" value="MetI-like"/>
    <property type="match status" value="1"/>
</dbReference>
<protein>
    <submittedName>
        <fullName evidence="9">Lactose transport system permease protein LacG</fullName>
    </submittedName>
</protein>
<sequence length="305" mass="34997">MVTEKKKTGQTRRRRRRMSPGDRIFTICNYVFCFLAACITLYPLIYVFSMSISTPEAVVSNLVTLLPKGFSLKAYEMIFRNGEVWRSYYNTIWYTVVGTAISTALTMMAAYPLSRRQFFLRRQLSFFFTLSMFFSGTLVPMYLLINRIGLYNTRWAIVLPTGAAAYYIIMARTFLSTIPDSLYESARIDGATEWTILRKIFIPLSMPIMSVLIIYYAVHQWNGYFNAMIYLPGRKDLQPLQVFLMKILINNESVAGEVAGSATMSMISLQLKYVVIVVALVPILCVYPFLQKYFIKGMMIGAVKE</sequence>
<dbReference type="PANTHER" id="PTHR43744">
    <property type="entry name" value="ABC TRANSPORTER PERMEASE PROTEIN MG189-RELATED-RELATED"/>
    <property type="match status" value="1"/>
</dbReference>
<feature type="transmembrane region" description="Helical" evidence="7">
    <location>
        <begin position="196"/>
        <end position="218"/>
    </location>
</feature>
<feature type="transmembrane region" description="Helical" evidence="7">
    <location>
        <begin position="92"/>
        <end position="113"/>
    </location>
</feature>
<evidence type="ECO:0000313" key="10">
    <source>
        <dbReference type="Proteomes" id="UP000236311"/>
    </source>
</evidence>
<keyword evidence="10" id="KW-1185">Reference proteome</keyword>
<accession>A0A2K4ZAS2</accession>
<gene>
    <name evidence="9" type="primary">lacG_1</name>
    <name evidence="9" type="ORF">AMURIS_00270</name>
</gene>
<dbReference type="AlphaFoldDB" id="A0A2K4ZAS2"/>
<dbReference type="InterPro" id="IPR000515">
    <property type="entry name" value="MetI-like"/>
</dbReference>
<keyword evidence="2 7" id="KW-0813">Transport</keyword>
<feature type="transmembrane region" description="Helical" evidence="7">
    <location>
        <begin position="271"/>
        <end position="290"/>
    </location>
</feature>
<evidence type="ECO:0000256" key="1">
    <source>
        <dbReference type="ARBA" id="ARBA00004651"/>
    </source>
</evidence>
<comment type="similarity">
    <text evidence="7">Belongs to the binding-protein-dependent transport system permease family.</text>
</comment>
<proteinExistence type="inferred from homology"/>
<dbReference type="Pfam" id="PF00528">
    <property type="entry name" value="BPD_transp_1"/>
    <property type="match status" value="1"/>
</dbReference>
<dbReference type="PROSITE" id="PS50928">
    <property type="entry name" value="ABC_TM1"/>
    <property type="match status" value="1"/>
</dbReference>
<dbReference type="GO" id="GO:0005886">
    <property type="term" value="C:plasma membrane"/>
    <property type="evidence" value="ECO:0007669"/>
    <property type="project" value="UniProtKB-SubCell"/>
</dbReference>
<comment type="subcellular location">
    <subcellularLocation>
        <location evidence="1 7">Cell membrane</location>
        <topology evidence="1 7">Multi-pass membrane protein</topology>
    </subcellularLocation>
</comment>
<keyword evidence="5 7" id="KW-1133">Transmembrane helix</keyword>
<dbReference type="PANTHER" id="PTHR43744:SF9">
    <property type="entry name" value="POLYGALACTURONAN_RHAMNOGALACTURONAN TRANSPORT SYSTEM PERMEASE PROTEIN YTCP"/>
    <property type="match status" value="1"/>
</dbReference>
<evidence type="ECO:0000256" key="5">
    <source>
        <dbReference type="ARBA" id="ARBA00022989"/>
    </source>
</evidence>